<dbReference type="InterPro" id="IPR001374">
    <property type="entry name" value="R3H_dom"/>
</dbReference>
<dbReference type="PANTHER" id="PTHR15672">
    <property type="entry name" value="CAMP-REGULATED PHOSPHOPROTEIN 21 RELATED R3H DOMAIN CONTAINING PROTEIN"/>
    <property type="match status" value="1"/>
</dbReference>
<dbReference type="SMART" id="SM00393">
    <property type="entry name" value="R3H"/>
    <property type="match status" value="1"/>
</dbReference>
<feature type="domain" description="R3H" evidence="3">
    <location>
        <begin position="21"/>
        <end position="86"/>
    </location>
</feature>
<feature type="domain" description="SUZ" evidence="4">
    <location>
        <begin position="89"/>
        <end position="153"/>
    </location>
</feature>
<comment type="caution">
    <text evidence="5">The sequence shown here is derived from an EMBL/GenBank/DDBJ whole genome shotgun (WGS) entry which is preliminary data.</text>
</comment>
<feature type="region of interest" description="Disordered" evidence="2">
    <location>
        <begin position="187"/>
        <end position="206"/>
    </location>
</feature>
<dbReference type="EMBL" id="CAXHBF010000091">
    <property type="protein sequence ID" value="CAK9855090.1"/>
    <property type="molecule type" value="Genomic_DNA"/>
</dbReference>
<keyword evidence="6" id="KW-1185">Reference proteome</keyword>
<feature type="compositionally biased region" description="Basic residues" evidence="2">
    <location>
        <begin position="439"/>
        <end position="456"/>
    </location>
</feature>
<evidence type="ECO:0000256" key="2">
    <source>
        <dbReference type="SAM" id="MobiDB-lite"/>
    </source>
</evidence>
<name>A0ABP0ZX59_9BRYO</name>
<keyword evidence="1" id="KW-0597">Phosphoprotein</keyword>
<dbReference type="PROSITE" id="PS51673">
    <property type="entry name" value="SUZ"/>
    <property type="match status" value="1"/>
</dbReference>
<dbReference type="Pfam" id="PF01424">
    <property type="entry name" value="R3H"/>
    <property type="match status" value="1"/>
</dbReference>
<dbReference type="PANTHER" id="PTHR15672:SF25">
    <property type="entry name" value="OS01G0100600 PROTEIN"/>
    <property type="match status" value="1"/>
</dbReference>
<dbReference type="PROSITE" id="PS51061">
    <property type="entry name" value="R3H"/>
    <property type="match status" value="1"/>
</dbReference>
<proteinExistence type="predicted"/>
<dbReference type="Pfam" id="PF12752">
    <property type="entry name" value="SUZ"/>
    <property type="match status" value="1"/>
</dbReference>
<accession>A0ABP0ZX59</accession>
<feature type="region of interest" description="Disordered" evidence="2">
    <location>
        <begin position="435"/>
        <end position="458"/>
    </location>
</feature>
<evidence type="ECO:0000259" key="3">
    <source>
        <dbReference type="PROSITE" id="PS51061"/>
    </source>
</evidence>
<evidence type="ECO:0000259" key="4">
    <source>
        <dbReference type="PROSITE" id="PS51673"/>
    </source>
</evidence>
<feature type="compositionally biased region" description="Polar residues" evidence="2">
    <location>
        <begin position="230"/>
        <end position="257"/>
    </location>
</feature>
<dbReference type="Proteomes" id="UP001497522">
    <property type="component" value="Unassembled WGS sequence"/>
</dbReference>
<gene>
    <name evidence="5" type="ORF">CSSPJE1EN2_LOCUS25022</name>
</gene>
<evidence type="ECO:0000313" key="6">
    <source>
        <dbReference type="Proteomes" id="UP001497522"/>
    </source>
</evidence>
<organism evidence="5 6">
    <name type="scientific">Sphagnum jensenii</name>
    <dbReference type="NCBI Taxonomy" id="128206"/>
    <lineage>
        <taxon>Eukaryota</taxon>
        <taxon>Viridiplantae</taxon>
        <taxon>Streptophyta</taxon>
        <taxon>Embryophyta</taxon>
        <taxon>Bryophyta</taxon>
        <taxon>Sphagnophytina</taxon>
        <taxon>Sphagnopsida</taxon>
        <taxon>Sphagnales</taxon>
        <taxon>Sphagnaceae</taxon>
        <taxon>Sphagnum</taxon>
    </lineage>
</organism>
<sequence length="474" mass="51625">MGVPTEVEELAWLVKDNLHTKHLVLSVEELFLEFLEPSYEGEPSLVLEPMLSYERMLLHRLADCFRLVHESVGEGDQRHLVIERSKDSIIPTMLVSDVLVGCYGETHHVPSSPQLLIRNEQKGQQSSLHPGLTLEEREAAYQAARDRIFADSSVGPELEQTGVQRVRPVPVVARRMIAHALGKSSFLSCSPSQKQETNSGIPTPKEIETQVPGKAAKRMFTQALGFPILSPSTRGPSRQASSIKQHSAVSEASTSGQVGHRKAEARGVIDNGKGSDVSNCLSEGEEDWQFCEASDSTFDTFSPIGADSWSVEPTLTKVVRSEQPGRAACRIFSQALGLPNQISSSVSAEDDCHSSTVKDASSCKAGPVGSNDDAQGKEALCCTVSRNDGDYELHWLSEFESCVRLGNSGVDALSGRVNRRAEGSGNKLSCCISVEHGNHPKGRSNRRKPGSSRRLKGQVFQEDQETGELFFLGI</sequence>
<feature type="region of interest" description="Disordered" evidence="2">
    <location>
        <begin position="227"/>
        <end position="276"/>
    </location>
</feature>
<dbReference type="InterPro" id="IPR051937">
    <property type="entry name" value="R3H_domain_containing"/>
</dbReference>
<evidence type="ECO:0000256" key="1">
    <source>
        <dbReference type="ARBA" id="ARBA00022553"/>
    </source>
</evidence>
<dbReference type="InterPro" id="IPR036867">
    <property type="entry name" value="R3H_dom_sf"/>
</dbReference>
<protein>
    <recommendedName>
        <fullName evidence="7">R3H domain-containing protein</fullName>
    </recommendedName>
</protein>
<evidence type="ECO:0008006" key="7">
    <source>
        <dbReference type="Google" id="ProtNLM"/>
    </source>
</evidence>
<dbReference type="InterPro" id="IPR024771">
    <property type="entry name" value="SUZ"/>
</dbReference>
<feature type="compositionally biased region" description="Polar residues" evidence="2">
    <location>
        <begin position="187"/>
        <end position="201"/>
    </location>
</feature>
<evidence type="ECO:0000313" key="5">
    <source>
        <dbReference type="EMBL" id="CAK9855090.1"/>
    </source>
</evidence>
<dbReference type="SUPFAM" id="SSF82708">
    <property type="entry name" value="R3H domain"/>
    <property type="match status" value="1"/>
</dbReference>
<dbReference type="CDD" id="cd02325">
    <property type="entry name" value="R3H"/>
    <property type="match status" value="1"/>
</dbReference>
<reference evidence="5" key="1">
    <citation type="submission" date="2024-03" db="EMBL/GenBank/DDBJ databases">
        <authorList>
            <consortium name="ELIXIR-Norway"/>
            <consortium name="Elixir Norway"/>
        </authorList>
    </citation>
    <scope>NUCLEOTIDE SEQUENCE</scope>
</reference>
<dbReference type="Gene3D" id="3.30.1370.50">
    <property type="entry name" value="R3H-like domain"/>
    <property type="match status" value="1"/>
</dbReference>